<dbReference type="Proteomes" id="UP000515488">
    <property type="component" value="Plasmid pWP5-S18-CRE-02_1"/>
</dbReference>
<protein>
    <submittedName>
        <fullName evidence="1">Uncharacterized protein</fullName>
    </submittedName>
</protein>
<geneLocation type="plasmid" evidence="1 2">
    <name>pWP5-S18-CRE-02_1</name>
</geneLocation>
<evidence type="ECO:0000313" key="1">
    <source>
        <dbReference type="EMBL" id="BBS34894.1"/>
    </source>
</evidence>
<name>A0A6S5JZV6_ENTCL</name>
<dbReference type="EMBL" id="AP022127">
    <property type="protein sequence ID" value="BBS34894.1"/>
    <property type="molecule type" value="Genomic_DNA"/>
</dbReference>
<accession>A0A6S5JZV6</accession>
<sequence>MGRPTGNIVRLTKSTGRSSDFFGPCELCGKHMSEAFRTRKAREWQRENGELYYGHDSAVMYAHEKCILNLESKFTSN</sequence>
<organism evidence="1 2">
    <name type="scientific">Enterobacter cloacae</name>
    <dbReference type="NCBI Taxonomy" id="550"/>
    <lineage>
        <taxon>Bacteria</taxon>
        <taxon>Pseudomonadati</taxon>
        <taxon>Pseudomonadota</taxon>
        <taxon>Gammaproteobacteria</taxon>
        <taxon>Enterobacterales</taxon>
        <taxon>Enterobacteriaceae</taxon>
        <taxon>Enterobacter</taxon>
        <taxon>Enterobacter cloacae complex</taxon>
    </lineage>
</organism>
<proteinExistence type="predicted"/>
<gene>
    <name evidence="1" type="ORF">WP5S18C02_P11750</name>
</gene>
<dbReference type="AlphaFoldDB" id="A0A6S5JZV6"/>
<reference evidence="1 2" key="1">
    <citation type="submission" date="2019-12" db="EMBL/GenBank/DDBJ databases">
        <title>complete genome sequences of Enterobacter cloacae str. WP5-S18-CRE-02 isolated from wastewater treatment plant effluent.</title>
        <authorList>
            <person name="Sekizuka T."/>
            <person name="Itokawa K."/>
            <person name="Yatsu K."/>
            <person name="Inamine Y."/>
            <person name="Kuroda M."/>
        </authorList>
    </citation>
    <scope>NUCLEOTIDE SEQUENCE [LARGE SCALE GENOMIC DNA]</scope>
    <source>
        <strain evidence="1 2">WP5-S18-CRE-02</strain>
        <plasmid evidence="1 2">pWP5-S18-CRE-02_1</plasmid>
    </source>
</reference>
<keyword evidence="1" id="KW-0614">Plasmid</keyword>
<evidence type="ECO:0000313" key="2">
    <source>
        <dbReference type="Proteomes" id="UP000515488"/>
    </source>
</evidence>